<name>G8ZRK0_TORDE</name>
<dbReference type="GO" id="GO:0071006">
    <property type="term" value="C:U2-type catalytic step 1 spliceosome"/>
    <property type="evidence" value="ECO:0007669"/>
    <property type="project" value="EnsemblFungi"/>
</dbReference>
<keyword evidence="4" id="KW-0508">mRNA splicing</keyword>
<dbReference type="FunCoup" id="G8ZRK0">
    <property type="interactions" value="268"/>
</dbReference>
<dbReference type="GO" id="GO:0000974">
    <property type="term" value="C:Prp19 complex"/>
    <property type="evidence" value="ECO:0007669"/>
    <property type="project" value="EnsemblFungi"/>
</dbReference>
<dbReference type="GO" id="GO:0000384">
    <property type="term" value="F:first spliceosomal transesterification activity"/>
    <property type="evidence" value="ECO:0007669"/>
    <property type="project" value="EnsemblFungi"/>
</dbReference>
<evidence type="ECO:0000313" key="7">
    <source>
        <dbReference type="Proteomes" id="UP000005627"/>
    </source>
</evidence>
<dbReference type="InterPro" id="IPR009360">
    <property type="entry name" value="Isy1"/>
</dbReference>
<accession>G8ZRK0</accession>
<comment type="subcellular location">
    <subcellularLocation>
        <location evidence="1">Nucleus</location>
    </subcellularLocation>
</comment>
<dbReference type="EMBL" id="HE616744">
    <property type="protein sequence ID" value="CCE91142.1"/>
    <property type="molecule type" value="Genomic_DNA"/>
</dbReference>
<keyword evidence="4" id="KW-0507">mRNA processing</keyword>
<dbReference type="SUPFAM" id="SSF140102">
    <property type="entry name" value="ISY1 domain-like"/>
    <property type="match status" value="1"/>
</dbReference>
<dbReference type="Proteomes" id="UP000005627">
    <property type="component" value="Chromosome 3"/>
</dbReference>
<comment type="similarity">
    <text evidence="2">Belongs to the ISY1 family.</text>
</comment>
<reference evidence="6 7" key="1">
    <citation type="journal article" date="2011" name="Proc. Natl. Acad. Sci. U.S.A.">
        <title>Evolutionary erosion of yeast sex chromosomes by mating-type switching accidents.</title>
        <authorList>
            <person name="Gordon J.L."/>
            <person name="Armisen D."/>
            <person name="Proux-Wera E."/>
            <person name="Oheigeartaigh S.S."/>
            <person name="Byrne K.P."/>
            <person name="Wolfe K.H."/>
        </authorList>
    </citation>
    <scope>NUCLEOTIDE SEQUENCE [LARGE SCALE GENOMIC DNA]</scope>
    <source>
        <strain evidence="7">ATCC 10662 / CBS 1146 / NBRC 0425 / NCYC 2629 / NRRL Y-866</strain>
    </source>
</reference>
<evidence type="ECO:0000256" key="1">
    <source>
        <dbReference type="ARBA" id="ARBA00004123"/>
    </source>
</evidence>
<dbReference type="STRING" id="1076872.G8ZRK0"/>
<dbReference type="OrthoDB" id="1739576at2759"/>
<dbReference type="eggNOG" id="KOG3068">
    <property type="taxonomic scope" value="Eukaryota"/>
</dbReference>
<dbReference type="InParanoid" id="G8ZRK0"/>
<sequence>MSRNVDKANSVLVRYQELQAEEGSGYKDYSRYKRPTKLSSVKSLNEAQQWRKQITREINDKTTRIYDPSLNEIQVQELNDELNELLTEQNKWDWYMSKILGGKRPDKRRRDDVIGGKLINGKRYFGRALELPEVKDILKKQQDDEIYGKNGKGIVNTKLIPKDKSAPYYGAEKMVSEELIEFEDQWTSILRKKFIGNDRLSGAKLENIGTKIPTIQDMESWLVEERKKKLLKDLSL</sequence>
<proteinExistence type="inferred from homology"/>
<dbReference type="GO" id="GO:0071007">
    <property type="term" value="C:U2-type catalytic step 2 spliceosome"/>
    <property type="evidence" value="ECO:0007669"/>
    <property type="project" value="EnsemblFungi"/>
</dbReference>
<evidence type="ECO:0000256" key="4">
    <source>
        <dbReference type="ARBA" id="ARBA00023187"/>
    </source>
</evidence>
<dbReference type="Gene3D" id="1.10.287.660">
    <property type="entry name" value="Helix hairpin bin"/>
    <property type="match status" value="1"/>
</dbReference>
<dbReference type="GO" id="GO:0071014">
    <property type="term" value="C:post-mRNA release spliceosomal complex"/>
    <property type="evidence" value="ECO:0007669"/>
    <property type="project" value="EnsemblFungi"/>
</dbReference>
<dbReference type="AlphaFoldDB" id="G8ZRK0"/>
<gene>
    <name evidence="6" type="primary">TDEL0C02530</name>
    <name evidence="6" type="ORF">TDEL_0C02530</name>
</gene>
<dbReference type="GO" id="GO:0000389">
    <property type="term" value="P:mRNA 3'-splice site recognition"/>
    <property type="evidence" value="ECO:0007669"/>
    <property type="project" value="EnsemblFungi"/>
</dbReference>
<evidence type="ECO:0000256" key="5">
    <source>
        <dbReference type="ARBA" id="ARBA00023242"/>
    </source>
</evidence>
<dbReference type="RefSeq" id="XP_003680353.1">
    <property type="nucleotide sequence ID" value="XM_003680305.1"/>
</dbReference>
<dbReference type="KEGG" id="tdl:TDEL_0C02530"/>
<evidence type="ECO:0000256" key="3">
    <source>
        <dbReference type="ARBA" id="ARBA00019194"/>
    </source>
</evidence>
<dbReference type="GeneID" id="11500477"/>
<dbReference type="GO" id="GO:0071020">
    <property type="term" value="C:post-spliceosomal complex"/>
    <property type="evidence" value="ECO:0007669"/>
    <property type="project" value="EnsemblFungi"/>
</dbReference>
<evidence type="ECO:0000313" key="6">
    <source>
        <dbReference type="EMBL" id="CCE91142.1"/>
    </source>
</evidence>
<keyword evidence="5" id="KW-0539">Nucleus</keyword>
<dbReference type="InterPro" id="IPR037200">
    <property type="entry name" value="Isy1_sf"/>
</dbReference>
<keyword evidence="7" id="KW-1185">Reference proteome</keyword>
<dbReference type="HOGENOM" id="CLU_043453_2_1_1"/>
<dbReference type="Pfam" id="PF06246">
    <property type="entry name" value="Isy1"/>
    <property type="match status" value="1"/>
</dbReference>
<dbReference type="InterPro" id="IPR029012">
    <property type="entry name" value="Helix_hairpin_bin_sf"/>
</dbReference>
<protein>
    <recommendedName>
        <fullName evidence="3">Pre-mRNA-splicing factor ISY1</fullName>
    </recommendedName>
</protein>
<dbReference type="PANTHER" id="PTHR13021">
    <property type="entry name" value="PRE-MRNA-SPLICING FACTOR ISY1"/>
    <property type="match status" value="1"/>
</dbReference>
<evidence type="ECO:0000256" key="2">
    <source>
        <dbReference type="ARBA" id="ARBA00007002"/>
    </source>
</evidence>
<organism evidence="6 7">
    <name type="scientific">Torulaspora delbrueckii</name>
    <name type="common">Yeast</name>
    <name type="synonym">Candida colliculosa</name>
    <dbReference type="NCBI Taxonomy" id="4950"/>
    <lineage>
        <taxon>Eukaryota</taxon>
        <taxon>Fungi</taxon>
        <taxon>Dikarya</taxon>
        <taxon>Ascomycota</taxon>
        <taxon>Saccharomycotina</taxon>
        <taxon>Saccharomycetes</taxon>
        <taxon>Saccharomycetales</taxon>
        <taxon>Saccharomycetaceae</taxon>
        <taxon>Torulaspora</taxon>
    </lineage>
</organism>
<dbReference type="GO" id="GO:0000350">
    <property type="term" value="P:generation of catalytic spliceosome for second transesterification step"/>
    <property type="evidence" value="ECO:0007669"/>
    <property type="project" value="EnsemblFungi"/>
</dbReference>